<organism evidence="1">
    <name type="scientific">Anguilla anguilla</name>
    <name type="common">European freshwater eel</name>
    <name type="synonym">Muraena anguilla</name>
    <dbReference type="NCBI Taxonomy" id="7936"/>
    <lineage>
        <taxon>Eukaryota</taxon>
        <taxon>Metazoa</taxon>
        <taxon>Chordata</taxon>
        <taxon>Craniata</taxon>
        <taxon>Vertebrata</taxon>
        <taxon>Euteleostomi</taxon>
        <taxon>Actinopterygii</taxon>
        <taxon>Neopterygii</taxon>
        <taxon>Teleostei</taxon>
        <taxon>Anguilliformes</taxon>
        <taxon>Anguillidae</taxon>
        <taxon>Anguilla</taxon>
    </lineage>
</organism>
<reference evidence="1" key="2">
    <citation type="journal article" date="2015" name="Fish Shellfish Immunol.">
        <title>Early steps in the European eel (Anguilla anguilla)-Vibrio vulnificus interaction in the gills: Role of the RtxA13 toxin.</title>
        <authorList>
            <person name="Callol A."/>
            <person name="Pajuelo D."/>
            <person name="Ebbesson L."/>
            <person name="Teles M."/>
            <person name="MacKenzie S."/>
            <person name="Amaro C."/>
        </authorList>
    </citation>
    <scope>NUCLEOTIDE SEQUENCE</scope>
</reference>
<name>A0A0E9WC08_ANGAN</name>
<dbReference type="EMBL" id="GBXM01021554">
    <property type="protein sequence ID" value="JAH87023.1"/>
    <property type="molecule type" value="Transcribed_RNA"/>
</dbReference>
<evidence type="ECO:0000313" key="1">
    <source>
        <dbReference type="EMBL" id="JAH87023.1"/>
    </source>
</evidence>
<protein>
    <submittedName>
        <fullName evidence="1">Uncharacterized protein</fullName>
    </submittedName>
</protein>
<proteinExistence type="predicted"/>
<accession>A0A0E9WC08</accession>
<sequence>MGFCRESVQSYVLQNFQFE</sequence>
<dbReference type="AlphaFoldDB" id="A0A0E9WC08"/>
<reference evidence="1" key="1">
    <citation type="submission" date="2014-11" db="EMBL/GenBank/DDBJ databases">
        <authorList>
            <person name="Amaro Gonzalez C."/>
        </authorList>
    </citation>
    <scope>NUCLEOTIDE SEQUENCE</scope>
</reference>